<dbReference type="InterPro" id="IPR050971">
    <property type="entry name" value="Cadherin-domain_protein"/>
</dbReference>
<dbReference type="SUPFAM" id="SSF49313">
    <property type="entry name" value="Cadherin-like"/>
    <property type="match status" value="2"/>
</dbReference>
<protein>
    <recommendedName>
        <fullName evidence="9">Cadherin domain-containing protein</fullName>
    </recommendedName>
</protein>
<dbReference type="PANTHER" id="PTHR24025:SF23">
    <property type="entry name" value="NEURAL-CADHERIN"/>
    <property type="match status" value="1"/>
</dbReference>
<feature type="domain" description="Cadherin" evidence="9">
    <location>
        <begin position="496"/>
        <end position="604"/>
    </location>
</feature>
<dbReference type="GO" id="GO:0007156">
    <property type="term" value="P:homophilic cell adhesion via plasma membrane adhesion molecules"/>
    <property type="evidence" value="ECO:0007669"/>
    <property type="project" value="InterPro"/>
</dbReference>
<organism evidence="10 11">
    <name type="scientific">Nostoc punctiforme NIES-2108</name>
    <dbReference type="NCBI Taxonomy" id="1356359"/>
    <lineage>
        <taxon>Bacteria</taxon>
        <taxon>Bacillati</taxon>
        <taxon>Cyanobacteriota</taxon>
        <taxon>Cyanophyceae</taxon>
        <taxon>Nostocales</taxon>
        <taxon>Nostocaceae</taxon>
        <taxon>Nostoc</taxon>
    </lineage>
</organism>
<dbReference type="Gene3D" id="2.60.40.60">
    <property type="entry name" value="Cadherins"/>
    <property type="match status" value="1"/>
</dbReference>
<dbReference type="Gene3D" id="2.60.40.2810">
    <property type="match status" value="1"/>
</dbReference>
<dbReference type="GO" id="GO:0005911">
    <property type="term" value="C:cell-cell junction"/>
    <property type="evidence" value="ECO:0007669"/>
    <property type="project" value="TreeGrafter"/>
</dbReference>
<dbReference type="Proteomes" id="UP000252085">
    <property type="component" value="Unassembled WGS sequence"/>
</dbReference>
<evidence type="ECO:0000256" key="5">
    <source>
        <dbReference type="ARBA" id="ARBA00022889"/>
    </source>
</evidence>
<dbReference type="InterPro" id="IPR006644">
    <property type="entry name" value="Cadg"/>
</dbReference>
<dbReference type="PANTHER" id="PTHR24025">
    <property type="entry name" value="DESMOGLEIN FAMILY MEMBER"/>
    <property type="match status" value="1"/>
</dbReference>
<comment type="subcellular location">
    <subcellularLocation>
        <location evidence="1">Membrane</location>
    </subcellularLocation>
</comment>
<sequence length="1047" mass="105067">MADFIVNLATDDGTGSTQGTLSYAILQANQLAGDDTITLNNDVRVTGVVKTLVNSNISIVGNNHSLSGDANDNKTNDNGDVRSLFILSGTVNISNLTITNGRAKGGDSGKGGGGGGLGGGLFIYDGNVSLSNVAFSNNKAQGGSSSVSELGNGGGGIGGGGGSGGGGLFADSNSSRNGGYSGNGKYGGSGGYSGTVENSPGSTGGTRAGGDGGFGGGGGRGDGFNGGGEGGGLGGGGGGGGGSYGGDGGFGGGGGEGYYGGDGGFGGGGGGQGGGGGGGGGFGSGGSGGSGFGGGGAGLGGGIFIRSGSLTLNNTTFNKNTATGGTGDNPGQGLGGAIFIMQSTTNSNNNNQGMPTALPTVTFVGSSTFSDNLAANDQETPTNNDNIYGVGPSNYAPTLTGTAATLSDGTEDTAYTINNSDLLQGFTDVDGDTLSVSELTANNGNVTDNSNGTYTFNPASNYNGTVNLSYNVTDGNGGITAATNSFNLAAVNDAPVVTPTTFSILENSANGTVLGTIAGSDVESSPLSNWTIASGNTDVNKDGKFAFAINSTTGQITVNDSGDLDFETQPKFDLKVTVSDGSATSNPGNVTINLTGANDNTPTLENAIADQIAKQDTAFSFTFDANTFNDADADDSLSYSATLEDGSNIPSWLKFDAATRTFSGTPTNADAVNLTIEVQAKDNNGVSATDTFALAVEPNNGTPTFKLSKIADDIFKISNSSSKSKLQVTLTGQSSNLVNELGVFTVDDAQGNINGIAPGAAGYAQAALDRAKVIFSAIANLPNGFNSNNLTHLLEFNSDDNLRFYLVKNSTTDAVRNGVTPLTDILFSNPLSQKITDLGNDDFSLAWKDGSGNNAADFNNLVVKIQSTNDPLPLGTNLQGNPQGEVIDLRGVTSQVKADFVVNREAAFKNFIGFYQVADENGGIDTNSDGKADILTGQAGYTEAAVRGRVAGIDLTVNNQGTASYTGTFQSGSIFAPFIIANGIPDALLDSNPNNNPAVYFPFLGANTDKVDHIRLLGNNIFGFEDLASGGDKDFNDMIVRVNMTIA</sequence>
<evidence type="ECO:0000256" key="3">
    <source>
        <dbReference type="ARBA" id="ARBA00022737"/>
    </source>
</evidence>
<reference evidence="11" key="1">
    <citation type="submission" date="2016-04" db="EMBL/GenBank/DDBJ databases">
        <authorList>
            <person name="Tabuchi Yagui T.R."/>
        </authorList>
    </citation>
    <scope>NUCLEOTIDE SEQUENCE [LARGE SCALE GENOMIC DNA]</scope>
</reference>
<evidence type="ECO:0000256" key="1">
    <source>
        <dbReference type="ARBA" id="ARBA00004370"/>
    </source>
</evidence>
<keyword evidence="7" id="KW-0472">Membrane</keyword>
<keyword evidence="4" id="KW-0106">Calcium</keyword>
<evidence type="ECO:0000256" key="6">
    <source>
        <dbReference type="ARBA" id="ARBA00022989"/>
    </source>
</evidence>
<dbReference type="InterPro" id="IPR041690">
    <property type="entry name" value="Cadherin_5"/>
</dbReference>
<dbReference type="PROSITE" id="PS50268">
    <property type="entry name" value="CADHERIN_2"/>
    <property type="match status" value="1"/>
</dbReference>
<keyword evidence="5" id="KW-0130">Cell adhesion</keyword>
<keyword evidence="3" id="KW-0677">Repeat</keyword>
<dbReference type="Gene3D" id="2.60.40.10">
    <property type="entry name" value="Immunoglobulins"/>
    <property type="match status" value="1"/>
</dbReference>
<dbReference type="InterPro" id="IPR013783">
    <property type="entry name" value="Ig-like_fold"/>
</dbReference>
<dbReference type="GO" id="GO:0005509">
    <property type="term" value="F:calcium ion binding"/>
    <property type="evidence" value="ECO:0007669"/>
    <property type="project" value="InterPro"/>
</dbReference>
<dbReference type="Pfam" id="PF13448">
    <property type="entry name" value="DUF4114"/>
    <property type="match status" value="1"/>
</dbReference>
<dbReference type="GO" id="GO:0016020">
    <property type="term" value="C:membrane"/>
    <property type="evidence" value="ECO:0007669"/>
    <property type="project" value="UniProtKB-SubCell"/>
</dbReference>
<dbReference type="Pfam" id="PF00028">
    <property type="entry name" value="Cadherin"/>
    <property type="match status" value="1"/>
</dbReference>
<dbReference type="CDD" id="cd11304">
    <property type="entry name" value="Cadherin_repeat"/>
    <property type="match status" value="1"/>
</dbReference>
<evidence type="ECO:0000256" key="7">
    <source>
        <dbReference type="ARBA" id="ARBA00023136"/>
    </source>
</evidence>
<name>A0A367R5T3_NOSPU</name>
<keyword evidence="6" id="KW-1133">Transmembrane helix</keyword>
<keyword evidence="2" id="KW-0812">Transmembrane</keyword>
<dbReference type="AlphaFoldDB" id="A0A367R5T3"/>
<evidence type="ECO:0000313" key="10">
    <source>
        <dbReference type="EMBL" id="RCJ31775.1"/>
    </source>
</evidence>
<accession>A0A367R5T3</accession>
<feature type="region of interest" description="Disordered" evidence="8">
    <location>
        <begin position="191"/>
        <end position="230"/>
    </location>
</feature>
<dbReference type="PRINTS" id="PR01228">
    <property type="entry name" value="EGGSHELL"/>
</dbReference>
<evidence type="ECO:0000259" key="9">
    <source>
        <dbReference type="PROSITE" id="PS50268"/>
    </source>
</evidence>
<evidence type="ECO:0000256" key="2">
    <source>
        <dbReference type="ARBA" id="ARBA00022692"/>
    </source>
</evidence>
<feature type="compositionally biased region" description="Gly residues" evidence="8">
    <location>
        <begin position="202"/>
        <end position="230"/>
    </location>
</feature>
<evidence type="ECO:0000256" key="8">
    <source>
        <dbReference type="SAM" id="MobiDB-lite"/>
    </source>
</evidence>
<dbReference type="EMBL" id="LXQE01000172">
    <property type="protein sequence ID" value="RCJ31775.1"/>
    <property type="molecule type" value="Genomic_DNA"/>
</dbReference>
<dbReference type="Pfam" id="PF17892">
    <property type="entry name" value="Cadherin_5"/>
    <property type="match status" value="1"/>
</dbReference>
<dbReference type="InterPro" id="IPR002126">
    <property type="entry name" value="Cadherin-like_dom"/>
</dbReference>
<dbReference type="InterPro" id="IPR025193">
    <property type="entry name" value="DUF4114"/>
</dbReference>
<dbReference type="InterPro" id="IPR015919">
    <property type="entry name" value="Cadherin-like_sf"/>
</dbReference>
<gene>
    <name evidence="10" type="ORF">A6769_29805</name>
</gene>
<dbReference type="Pfam" id="PF05345">
    <property type="entry name" value="He_PIG"/>
    <property type="match status" value="1"/>
</dbReference>
<dbReference type="SMART" id="SM00736">
    <property type="entry name" value="CADG"/>
    <property type="match status" value="1"/>
</dbReference>
<comment type="caution">
    <text evidence="10">The sequence shown here is derived from an EMBL/GenBank/DDBJ whole genome shotgun (WGS) entry which is preliminary data.</text>
</comment>
<evidence type="ECO:0000313" key="11">
    <source>
        <dbReference type="Proteomes" id="UP000252085"/>
    </source>
</evidence>
<evidence type="ECO:0000256" key="4">
    <source>
        <dbReference type="ARBA" id="ARBA00022837"/>
    </source>
</evidence>
<dbReference type="SMART" id="SM00112">
    <property type="entry name" value="CA"/>
    <property type="match status" value="1"/>
</dbReference>
<proteinExistence type="predicted"/>